<evidence type="ECO:0000259" key="2">
    <source>
        <dbReference type="PROSITE" id="PS50115"/>
    </source>
</evidence>
<dbReference type="InterPro" id="IPR044518">
    <property type="entry name" value="ARF_GAP_AGD11/12/13"/>
</dbReference>
<dbReference type="InterPro" id="IPR037278">
    <property type="entry name" value="ARFGAP/RecO"/>
</dbReference>
<dbReference type="SUPFAM" id="SSF57863">
    <property type="entry name" value="ArfGap/RecO-like zinc finger"/>
    <property type="match status" value="1"/>
</dbReference>
<proteinExistence type="predicted"/>
<evidence type="ECO:0000313" key="4">
    <source>
        <dbReference type="Proteomes" id="UP001177003"/>
    </source>
</evidence>
<dbReference type="GO" id="GO:0005543">
    <property type="term" value="F:phospholipid binding"/>
    <property type="evidence" value="ECO:0007669"/>
    <property type="project" value="InterPro"/>
</dbReference>
<dbReference type="AlphaFoldDB" id="A0AA35UL79"/>
<dbReference type="PROSITE" id="PS50115">
    <property type="entry name" value="ARFGAP"/>
    <property type="match status" value="1"/>
</dbReference>
<dbReference type="PANTHER" id="PTHR46220">
    <property type="entry name" value="ADP-RIBOSYLATION FACTOR GTPASE-ACTIVATING PROTEIN AGD12"/>
    <property type="match status" value="1"/>
</dbReference>
<organism evidence="3 4">
    <name type="scientific">Lactuca saligna</name>
    <name type="common">Willowleaf lettuce</name>
    <dbReference type="NCBI Taxonomy" id="75948"/>
    <lineage>
        <taxon>Eukaryota</taxon>
        <taxon>Viridiplantae</taxon>
        <taxon>Streptophyta</taxon>
        <taxon>Embryophyta</taxon>
        <taxon>Tracheophyta</taxon>
        <taxon>Spermatophyta</taxon>
        <taxon>Magnoliopsida</taxon>
        <taxon>eudicotyledons</taxon>
        <taxon>Gunneridae</taxon>
        <taxon>Pentapetalae</taxon>
        <taxon>asterids</taxon>
        <taxon>campanulids</taxon>
        <taxon>Asterales</taxon>
        <taxon>Asteraceae</taxon>
        <taxon>Cichorioideae</taxon>
        <taxon>Cichorieae</taxon>
        <taxon>Lactucinae</taxon>
        <taxon>Lactuca</taxon>
    </lineage>
</organism>
<keyword evidence="1" id="KW-0862">Zinc</keyword>
<dbReference type="Proteomes" id="UP001177003">
    <property type="component" value="Chromosome 0"/>
</dbReference>
<evidence type="ECO:0000256" key="1">
    <source>
        <dbReference type="PROSITE-ProRule" id="PRU00288"/>
    </source>
</evidence>
<dbReference type="GO" id="GO:0008270">
    <property type="term" value="F:zinc ion binding"/>
    <property type="evidence" value="ECO:0007669"/>
    <property type="project" value="UniProtKB-KW"/>
</dbReference>
<dbReference type="InterPro" id="IPR001164">
    <property type="entry name" value="ArfGAP_dom"/>
</dbReference>
<dbReference type="Gene3D" id="1.10.220.150">
    <property type="entry name" value="Arf GTPase activating protein"/>
    <property type="match status" value="1"/>
</dbReference>
<keyword evidence="1" id="KW-0863">Zinc-finger</keyword>
<sequence length="363" mass="41496">MMQLIQIQQTVEDYAIKKSIIYNIFLWTKSKHIPFSFSLRVKSISLSDYLISKVIKVLPQEIETLRKPKWDAVLVSQYFSDLKEVKKHGRKERRNKEAQGVLATSTAVAAASSRISSFWKDTIKESAHYENKLKIKPLGGRSALQATKLAHVKCNYGHCQSTFHPTCGKSTGFFMNVERTKSETQKHGVEEWNSLNKVRVELERLRLICERIIRREKLKHELVICSHDMLRWNRESVCLSSSSIPPPPGWGLHWLCVTRLKPSSKDLMTELGHQILFFTSAKQKLAEFIFESGNMCCADCGTPDPKWVSISFGAFICIKCSRAHRSLGVHISKVLSVNLDELTHEALKQCPYAKYQPCISQQL</sequence>
<accession>A0AA35UL79</accession>
<dbReference type="PANTHER" id="PTHR46220:SF2">
    <property type="entry name" value="ADP-RIBOSYLATION FACTOR GTPASE-ACTIVATING PROTEIN AGD11-RELATED"/>
    <property type="match status" value="1"/>
</dbReference>
<dbReference type="InterPro" id="IPR038508">
    <property type="entry name" value="ArfGAP_dom_sf"/>
</dbReference>
<name>A0AA35UL79_LACSI</name>
<dbReference type="PRINTS" id="PR00405">
    <property type="entry name" value="REVINTRACTNG"/>
</dbReference>
<protein>
    <recommendedName>
        <fullName evidence="2">Arf-GAP domain-containing protein</fullName>
    </recommendedName>
</protein>
<dbReference type="SMART" id="SM00105">
    <property type="entry name" value="ArfGap"/>
    <property type="match status" value="1"/>
</dbReference>
<gene>
    <name evidence="3" type="ORF">LSALG_LOCUS98</name>
</gene>
<dbReference type="EMBL" id="OX465086">
    <property type="protein sequence ID" value="CAI9259189.1"/>
    <property type="molecule type" value="Genomic_DNA"/>
</dbReference>
<dbReference type="Pfam" id="PF01412">
    <property type="entry name" value="ArfGap"/>
    <property type="match status" value="1"/>
</dbReference>
<feature type="domain" description="Arf-GAP" evidence="2">
    <location>
        <begin position="282"/>
        <end position="348"/>
    </location>
</feature>
<keyword evidence="4" id="KW-1185">Reference proteome</keyword>
<reference evidence="3" key="1">
    <citation type="submission" date="2023-04" db="EMBL/GenBank/DDBJ databases">
        <authorList>
            <person name="Vijverberg K."/>
            <person name="Xiong W."/>
            <person name="Schranz E."/>
        </authorList>
    </citation>
    <scope>NUCLEOTIDE SEQUENCE</scope>
</reference>
<evidence type="ECO:0000313" key="3">
    <source>
        <dbReference type="EMBL" id="CAI9259189.1"/>
    </source>
</evidence>
<dbReference type="GO" id="GO:0005096">
    <property type="term" value="F:GTPase activator activity"/>
    <property type="evidence" value="ECO:0007669"/>
    <property type="project" value="InterPro"/>
</dbReference>
<keyword evidence="1" id="KW-0479">Metal-binding</keyword>